<sequence length="268" mass="29450">MSRPTITAKELLARKEPYVAVDATWFLPDAGRNGKDEFAQERLPGAVYYNMATIKADSPYPHMMVNKAQFEKAVGNLGIKPDDFVVIYDKQAFFSSPRVQFVFDTFNHPHAVVLDNYNEYMQLGGPIETGEPKARAPTKYSQPGEPKSWVTFEQLKSDVESKKAQHILDARPGPAFAAGHVPGAKSLPFSQLLVPGGESAFKPDADIVAKLNELDVLDGKPVVVMCGSGVTACVLKLAIDKFLETKSQVYDGSWGEWSARASPELIEK</sequence>
<reference evidence="4 5" key="1">
    <citation type="submission" date="2017-04" db="EMBL/GenBank/DDBJ databases">
        <title>Genome sequencing of [Candida] sorbophila.</title>
        <authorList>
            <person name="Ahn J.O."/>
        </authorList>
    </citation>
    <scope>NUCLEOTIDE SEQUENCE [LARGE SCALE GENOMIC DNA]</scope>
    <source>
        <strain evidence="4 5">DS02</strain>
    </source>
</reference>
<evidence type="ECO:0000313" key="4">
    <source>
        <dbReference type="EMBL" id="PRT53268.1"/>
    </source>
</evidence>
<name>A0A2T0FE31_9ASCO</name>
<protein>
    <submittedName>
        <fullName evidence="4">Putative 3-mercaptopyruvate sulfurtransferase</fullName>
    </submittedName>
</protein>
<dbReference type="OrthoDB" id="270167at2759"/>
<dbReference type="SUPFAM" id="SSF52821">
    <property type="entry name" value="Rhodanese/Cell cycle control phosphatase"/>
    <property type="match status" value="2"/>
</dbReference>
<dbReference type="Gene3D" id="3.40.250.10">
    <property type="entry name" value="Rhodanese-like domain"/>
    <property type="match status" value="2"/>
</dbReference>
<dbReference type="SMART" id="SM00450">
    <property type="entry name" value="RHOD"/>
    <property type="match status" value="2"/>
</dbReference>
<dbReference type="PANTHER" id="PTHR11364">
    <property type="entry name" value="THIOSULFATE SULFERTANSFERASE"/>
    <property type="match status" value="1"/>
</dbReference>
<evidence type="ECO:0000256" key="1">
    <source>
        <dbReference type="ARBA" id="ARBA00022679"/>
    </source>
</evidence>
<accession>A0A2T0FE31</accession>
<dbReference type="CDD" id="cd01448">
    <property type="entry name" value="TST_Repeat_1"/>
    <property type="match status" value="1"/>
</dbReference>
<dbReference type="GeneID" id="36514637"/>
<gene>
    <name evidence="4" type="ORF">B9G98_00888</name>
</gene>
<dbReference type="Pfam" id="PF00581">
    <property type="entry name" value="Rhodanese"/>
    <property type="match status" value="1"/>
</dbReference>
<dbReference type="InterPro" id="IPR001763">
    <property type="entry name" value="Rhodanese-like_dom"/>
</dbReference>
<dbReference type="EMBL" id="NDIQ01000001">
    <property type="protein sequence ID" value="PRT53268.1"/>
    <property type="molecule type" value="Genomic_DNA"/>
</dbReference>
<keyword evidence="1 4" id="KW-0808">Transferase</keyword>
<feature type="domain" description="Rhodanese" evidence="3">
    <location>
        <begin position="14"/>
        <end position="129"/>
    </location>
</feature>
<evidence type="ECO:0000259" key="3">
    <source>
        <dbReference type="PROSITE" id="PS50206"/>
    </source>
</evidence>
<dbReference type="InterPro" id="IPR036873">
    <property type="entry name" value="Rhodanese-like_dom_sf"/>
</dbReference>
<proteinExistence type="predicted"/>
<dbReference type="STRING" id="45607.A0A2T0FE31"/>
<dbReference type="PANTHER" id="PTHR11364:SF27">
    <property type="entry name" value="SULFURTRANSFERASE"/>
    <property type="match status" value="1"/>
</dbReference>
<dbReference type="AlphaFoldDB" id="A0A2T0FE31"/>
<dbReference type="InterPro" id="IPR045078">
    <property type="entry name" value="TST/MPST-like"/>
</dbReference>
<comment type="caution">
    <text evidence="4">The sequence shown here is derived from an EMBL/GenBank/DDBJ whole genome shotgun (WGS) entry which is preliminary data.</text>
</comment>
<keyword evidence="2" id="KW-0677">Repeat</keyword>
<evidence type="ECO:0000313" key="5">
    <source>
        <dbReference type="Proteomes" id="UP000238350"/>
    </source>
</evidence>
<feature type="domain" description="Rhodanese" evidence="3">
    <location>
        <begin position="161"/>
        <end position="266"/>
    </location>
</feature>
<dbReference type="PROSITE" id="PS50206">
    <property type="entry name" value="RHODANESE_3"/>
    <property type="match status" value="2"/>
</dbReference>
<dbReference type="RefSeq" id="XP_024663214.1">
    <property type="nucleotide sequence ID" value="XM_024807446.1"/>
</dbReference>
<dbReference type="GO" id="GO:0005739">
    <property type="term" value="C:mitochondrion"/>
    <property type="evidence" value="ECO:0007669"/>
    <property type="project" value="TreeGrafter"/>
</dbReference>
<dbReference type="Proteomes" id="UP000238350">
    <property type="component" value="Unassembled WGS sequence"/>
</dbReference>
<keyword evidence="5" id="KW-1185">Reference proteome</keyword>
<evidence type="ECO:0000256" key="2">
    <source>
        <dbReference type="ARBA" id="ARBA00022737"/>
    </source>
</evidence>
<dbReference type="GO" id="GO:0004792">
    <property type="term" value="F:thiosulfate-cyanide sulfurtransferase activity"/>
    <property type="evidence" value="ECO:0007669"/>
    <property type="project" value="TreeGrafter"/>
</dbReference>
<organism evidence="4 5">
    <name type="scientific">Wickerhamiella sorbophila</name>
    <dbReference type="NCBI Taxonomy" id="45607"/>
    <lineage>
        <taxon>Eukaryota</taxon>
        <taxon>Fungi</taxon>
        <taxon>Dikarya</taxon>
        <taxon>Ascomycota</taxon>
        <taxon>Saccharomycotina</taxon>
        <taxon>Dipodascomycetes</taxon>
        <taxon>Dipodascales</taxon>
        <taxon>Trichomonascaceae</taxon>
        <taxon>Wickerhamiella</taxon>
    </lineage>
</organism>
<dbReference type="CDD" id="cd01449">
    <property type="entry name" value="TST_Repeat_2"/>
    <property type="match status" value="1"/>
</dbReference>
<keyword evidence="4" id="KW-0670">Pyruvate</keyword>